<evidence type="ECO:0000313" key="5">
    <source>
        <dbReference type="Proteomes" id="UP000323075"/>
    </source>
</evidence>
<feature type="transmembrane region" description="Helical" evidence="1">
    <location>
        <begin position="12"/>
        <end position="45"/>
    </location>
</feature>
<sequence length="164" mass="15736">MSEFDARPPARAVVPAALAAVLALVPALSSGVGLAVGASGALLVVGGGLRGRRLFVSAGAATLAVGVVLGAATGIDPGYALVGGVGTVVAYDAAEHAVGLGVDVGRHARVTQSVVVHVLSTTALALTAATVALAAYTLGPSTRPVAALLALLFGGVLLAAALRT</sequence>
<name>A0A4D6GRE6_HALS9</name>
<reference evidence="2" key="3">
    <citation type="journal article" name="MicrobiologyOpen">
        <title>Whole-genome comparison between the type strain of Halobacterium salinarum (DSM 3754(T)) and the laboratory strains R1 and NRC-1.</title>
        <authorList>
            <person name="Pfeiffer F."/>
            <person name="Losensky G."/>
            <person name="Marchfelder A."/>
            <person name="Habermann B."/>
            <person name="Dyall-Smith M."/>
        </authorList>
    </citation>
    <scope>NUCLEOTIDE SEQUENCE</scope>
    <source>
        <strain evidence="2">91-R6</strain>
    </source>
</reference>
<keyword evidence="1" id="KW-0472">Membrane</keyword>
<feature type="transmembrane region" description="Helical" evidence="1">
    <location>
        <begin position="114"/>
        <end position="138"/>
    </location>
</feature>
<evidence type="ECO:0000256" key="1">
    <source>
        <dbReference type="SAM" id="Phobius"/>
    </source>
</evidence>
<protein>
    <submittedName>
        <fullName evidence="2">Uncharacterized protein</fullName>
    </submittedName>
</protein>
<keyword evidence="1" id="KW-1133">Transmembrane helix</keyword>
<organism evidence="2 4">
    <name type="scientific">Halobacterium salinarum (strain ATCC 33171 / DSM 3754 / JCM 8978 / NBRC 102687 / NCIMB 764 / 91-R6)</name>
    <dbReference type="NCBI Taxonomy" id="2597657"/>
    <lineage>
        <taxon>Archaea</taxon>
        <taxon>Methanobacteriati</taxon>
        <taxon>Methanobacteriota</taxon>
        <taxon>Stenosarchaea group</taxon>
        <taxon>Halobacteria</taxon>
        <taxon>Halobacteriales</taxon>
        <taxon>Halobacteriaceae</taxon>
        <taxon>Halobacterium</taxon>
    </lineage>
</organism>
<dbReference type="Proteomes" id="UP000296216">
    <property type="component" value="Chromosome"/>
</dbReference>
<dbReference type="Proteomes" id="UP000323075">
    <property type="component" value="Unassembled WGS sequence"/>
</dbReference>
<feature type="transmembrane region" description="Helical" evidence="1">
    <location>
        <begin position="144"/>
        <end position="162"/>
    </location>
</feature>
<dbReference type="EMBL" id="VRYN01000002">
    <property type="protein sequence ID" value="TYO76851.1"/>
    <property type="molecule type" value="Genomic_DNA"/>
</dbReference>
<dbReference type="Pfam" id="PF24363">
    <property type="entry name" value="DUF7519"/>
    <property type="match status" value="1"/>
</dbReference>
<gene>
    <name evidence="3" type="ORF">APQ99_01493</name>
    <name evidence="2" type="ORF">HBSAL_01855</name>
</gene>
<dbReference type="InterPro" id="IPR055941">
    <property type="entry name" value="DUF7519"/>
</dbReference>
<dbReference type="RefSeq" id="WP_012289123.1">
    <property type="nucleotide sequence ID" value="NZ_VRYN01000002.1"/>
</dbReference>
<dbReference type="GeneID" id="68693191"/>
<reference evidence="3 5" key="2">
    <citation type="submission" date="2019-07" db="EMBL/GenBank/DDBJ databases">
        <title>Genomic Encyclopedia of Archaeal and Bacterial Type Strains, Phase II (KMG-II): from individual species to whole genera.</title>
        <authorList>
            <person name="Goeker M."/>
        </authorList>
    </citation>
    <scope>NUCLEOTIDE SEQUENCE [LARGE SCALE GENOMIC DNA]</scope>
    <source>
        <strain evidence="3 5">DSM 3754</strain>
    </source>
</reference>
<dbReference type="EMBL" id="CP038631">
    <property type="protein sequence ID" value="QCC44101.1"/>
    <property type="molecule type" value="Genomic_DNA"/>
</dbReference>
<feature type="transmembrane region" description="Helical" evidence="1">
    <location>
        <begin position="79"/>
        <end position="102"/>
    </location>
</feature>
<evidence type="ECO:0000313" key="4">
    <source>
        <dbReference type="Proteomes" id="UP000296216"/>
    </source>
</evidence>
<evidence type="ECO:0000313" key="3">
    <source>
        <dbReference type="EMBL" id="TYO76851.1"/>
    </source>
</evidence>
<accession>A0A4D6GRE6</accession>
<reference evidence="2 4" key="1">
    <citation type="journal article" date="2019" name="Microbiol. Resour. Announc.">
        <title>The Genome Sequence of the Halobacterium salinarum Type Strain Is Closely Related to That of Laboratory Strains NRC-1 and R1.</title>
        <authorList>
            <person name="Pfeiffer F."/>
            <person name="Marchfelder A."/>
            <person name="Habermann B."/>
            <person name="Dyall-Smith M.L."/>
        </authorList>
    </citation>
    <scope>NUCLEOTIDE SEQUENCE [LARGE SCALE GENOMIC DNA]</scope>
    <source>
        <strain evidence="2">91-R6</strain>
        <strain evidence="4">ATCC 33171 / DSM 3754 / JCM 8978 / NBRC 102687 / NCIMB 764 / 91-R6</strain>
    </source>
</reference>
<dbReference type="AlphaFoldDB" id="A0A4D6GRE6"/>
<feature type="transmembrane region" description="Helical" evidence="1">
    <location>
        <begin position="54"/>
        <end position="73"/>
    </location>
</feature>
<evidence type="ECO:0000313" key="2">
    <source>
        <dbReference type="EMBL" id="QCC44101.1"/>
    </source>
</evidence>
<proteinExistence type="predicted"/>
<keyword evidence="1" id="KW-0812">Transmembrane</keyword>